<dbReference type="EMBL" id="JAKKPZ010000011">
    <property type="protein sequence ID" value="KAI1715568.1"/>
    <property type="molecule type" value="Genomic_DNA"/>
</dbReference>
<keyword evidence="8" id="KW-1185">Reference proteome</keyword>
<dbReference type="InterPro" id="IPR053709">
    <property type="entry name" value="eRP_eS24_sf"/>
</dbReference>
<evidence type="ECO:0000256" key="3">
    <source>
        <dbReference type="ARBA" id="ARBA00023274"/>
    </source>
</evidence>
<sequence length="132" mass="15162">MADSVVTLHTRKVMNNRLLARKQMVVEVLHPNKASVPKSEIREKLAKLYKTTPDLVVAYGFKCQFGGGRSSGFASVYDTFDYAKKFEQKFRLLRQSGEKKPEKAGRKQRKERKNRQKKVRGTKKSKVTTGKK</sequence>
<gene>
    <name evidence="7" type="ORF">DdX_07888</name>
</gene>
<comment type="caution">
    <text evidence="7">The sequence shown here is derived from an EMBL/GenBank/DDBJ whole genome shotgun (WGS) entry which is preliminary data.</text>
</comment>
<dbReference type="Pfam" id="PF01282">
    <property type="entry name" value="Ribosomal_S24e"/>
    <property type="match status" value="1"/>
</dbReference>
<reference evidence="7" key="1">
    <citation type="submission" date="2022-01" db="EMBL/GenBank/DDBJ databases">
        <title>Genome Sequence Resource for Two Populations of Ditylenchus destructor, the Migratory Endoparasitic Phytonematode.</title>
        <authorList>
            <person name="Zhang H."/>
            <person name="Lin R."/>
            <person name="Xie B."/>
        </authorList>
    </citation>
    <scope>NUCLEOTIDE SEQUENCE</scope>
    <source>
        <strain evidence="7">BazhouSP</strain>
    </source>
</reference>
<dbReference type="AlphaFoldDB" id="A0AAD4R7N0"/>
<comment type="similarity">
    <text evidence="1 4">Belongs to the eukaryotic ribosomal protein eS24 family.</text>
</comment>
<evidence type="ECO:0000256" key="4">
    <source>
        <dbReference type="RuleBase" id="RU004381"/>
    </source>
</evidence>
<dbReference type="PROSITE" id="PS00529">
    <property type="entry name" value="RIBOSOMAL_S24E"/>
    <property type="match status" value="1"/>
</dbReference>
<evidence type="ECO:0000256" key="5">
    <source>
        <dbReference type="RuleBase" id="RU004383"/>
    </source>
</evidence>
<dbReference type="HAMAP" id="MF_00545">
    <property type="entry name" value="Ribosomal_eS24"/>
    <property type="match status" value="1"/>
</dbReference>
<evidence type="ECO:0000313" key="8">
    <source>
        <dbReference type="Proteomes" id="UP001201812"/>
    </source>
</evidence>
<dbReference type="GO" id="GO:0003735">
    <property type="term" value="F:structural constituent of ribosome"/>
    <property type="evidence" value="ECO:0007669"/>
    <property type="project" value="InterPro"/>
</dbReference>
<feature type="compositionally biased region" description="Basic and acidic residues" evidence="6">
    <location>
        <begin position="93"/>
        <end position="105"/>
    </location>
</feature>
<evidence type="ECO:0000313" key="7">
    <source>
        <dbReference type="EMBL" id="KAI1715568.1"/>
    </source>
</evidence>
<dbReference type="InterPro" id="IPR012678">
    <property type="entry name" value="Ribosomal_uL23/eL15/eS24_sf"/>
</dbReference>
<keyword evidence="3 4" id="KW-0687">Ribonucleoprotein</keyword>
<evidence type="ECO:0000256" key="6">
    <source>
        <dbReference type="SAM" id="MobiDB-lite"/>
    </source>
</evidence>
<dbReference type="InterPro" id="IPR018098">
    <property type="entry name" value="Ribosomal_eS24_CS"/>
</dbReference>
<dbReference type="GO" id="GO:1990904">
    <property type="term" value="C:ribonucleoprotein complex"/>
    <property type="evidence" value="ECO:0007669"/>
    <property type="project" value="UniProtKB-KW"/>
</dbReference>
<dbReference type="SUPFAM" id="SSF54189">
    <property type="entry name" value="Ribosomal proteins S24e, L23 and L15e"/>
    <property type="match status" value="1"/>
</dbReference>
<keyword evidence="2 4" id="KW-0689">Ribosomal protein</keyword>
<dbReference type="InterPro" id="IPR001976">
    <property type="entry name" value="Ribosomal_eS24"/>
</dbReference>
<evidence type="ECO:0000256" key="1">
    <source>
        <dbReference type="ARBA" id="ARBA00009680"/>
    </source>
</evidence>
<feature type="compositionally biased region" description="Basic residues" evidence="6">
    <location>
        <begin position="106"/>
        <end position="132"/>
    </location>
</feature>
<dbReference type="GO" id="GO:0005840">
    <property type="term" value="C:ribosome"/>
    <property type="evidence" value="ECO:0007669"/>
    <property type="project" value="UniProtKB-KW"/>
</dbReference>
<feature type="region of interest" description="Disordered" evidence="6">
    <location>
        <begin position="93"/>
        <end position="132"/>
    </location>
</feature>
<accession>A0AAD4R7N0</accession>
<evidence type="ECO:0000256" key="2">
    <source>
        <dbReference type="ARBA" id="ARBA00022980"/>
    </source>
</evidence>
<dbReference type="PANTHER" id="PTHR10496">
    <property type="entry name" value="40S RIBOSOMAL PROTEIN S24"/>
    <property type="match status" value="1"/>
</dbReference>
<dbReference type="GO" id="GO:0006412">
    <property type="term" value="P:translation"/>
    <property type="evidence" value="ECO:0007669"/>
    <property type="project" value="InterPro"/>
</dbReference>
<organism evidence="7 8">
    <name type="scientific">Ditylenchus destructor</name>
    <dbReference type="NCBI Taxonomy" id="166010"/>
    <lineage>
        <taxon>Eukaryota</taxon>
        <taxon>Metazoa</taxon>
        <taxon>Ecdysozoa</taxon>
        <taxon>Nematoda</taxon>
        <taxon>Chromadorea</taxon>
        <taxon>Rhabditida</taxon>
        <taxon>Tylenchina</taxon>
        <taxon>Tylenchomorpha</taxon>
        <taxon>Sphaerularioidea</taxon>
        <taxon>Anguinidae</taxon>
        <taxon>Anguininae</taxon>
        <taxon>Ditylenchus</taxon>
    </lineage>
</organism>
<dbReference type="FunFam" id="3.30.70.3370:FF:000001">
    <property type="entry name" value="40S ribosomal protein S24"/>
    <property type="match status" value="1"/>
</dbReference>
<dbReference type="Proteomes" id="UP001201812">
    <property type="component" value="Unassembled WGS sequence"/>
</dbReference>
<proteinExistence type="inferred from homology"/>
<name>A0AAD4R7N0_9BILA</name>
<dbReference type="Gene3D" id="3.30.70.3370">
    <property type="match status" value="1"/>
</dbReference>
<protein>
    <recommendedName>
        <fullName evidence="5">40S ribosomal protein S24</fullName>
    </recommendedName>
</protein>